<comment type="function">
    <text evidence="1 8">The Vlp and Vsp proteins are antigenically distinct proteins, only one vlp or vsp gene is transcriptionally active at any one time. Switching between these genes is a mechanism of host immune response evasion.</text>
</comment>
<evidence type="ECO:0000256" key="3">
    <source>
        <dbReference type="ARBA" id="ARBA00022729"/>
    </source>
</evidence>
<proteinExistence type="predicted"/>
<organism evidence="9 10">
    <name type="scientific">Borrelia duttonii CR2A</name>
    <dbReference type="NCBI Taxonomy" id="1432657"/>
    <lineage>
        <taxon>Bacteria</taxon>
        <taxon>Pseudomonadati</taxon>
        <taxon>Spirochaetota</taxon>
        <taxon>Spirochaetia</taxon>
        <taxon>Spirochaetales</taxon>
        <taxon>Borreliaceae</taxon>
        <taxon>Borrelia</taxon>
    </lineage>
</organism>
<comment type="subcellular location">
    <subcellularLocation>
        <location evidence="2 8">Cell outer membrane</location>
        <topology evidence="2 8">Lipid-anchor</topology>
    </subcellularLocation>
</comment>
<keyword evidence="7 8" id="KW-0449">Lipoprotein</keyword>
<evidence type="ECO:0000313" key="10">
    <source>
        <dbReference type="Proteomes" id="UP000019148"/>
    </source>
</evidence>
<gene>
    <name evidence="9" type="ORF">BDCR2A_01892</name>
</gene>
<evidence type="ECO:0000256" key="4">
    <source>
        <dbReference type="ARBA" id="ARBA00023136"/>
    </source>
</evidence>
<dbReference type="Proteomes" id="UP000019148">
    <property type="component" value="Unassembled WGS sequence"/>
</dbReference>
<protein>
    <recommendedName>
        <fullName evidence="8">Variable large protein</fullName>
    </recommendedName>
</protein>
<evidence type="ECO:0000256" key="5">
    <source>
        <dbReference type="ARBA" id="ARBA00023139"/>
    </source>
</evidence>
<dbReference type="PATRIC" id="fig|1432657.3.peg.1769"/>
<dbReference type="GO" id="GO:0009279">
    <property type="term" value="C:cell outer membrane"/>
    <property type="evidence" value="ECO:0007669"/>
    <property type="project" value="UniProtKB-SubCell"/>
</dbReference>
<dbReference type="RefSeq" id="WP_197017853.1">
    <property type="nucleotide sequence ID" value="NZ_AZIT01000086.1"/>
</dbReference>
<evidence type="ECO:0000256" key="7">
    <source>
        <dbReference type="ARBA" id="ARBA00023288"/>
    </source>
</evidence>
<keyword evidence="6 8" id="KW-0998">Cell outer membrane</keyword>
<sequence length="39" mass="4463">MKNQKTLQVLLMLRREIRKRVTVDEAKKDAVIAGGIALR</sequence>
<name>W6TFT6_9SPIR</name>
<keyword evidence="3" id="KW-0732">Signal</keyword>
<evidence type="ECO:0000256" key="1">
    <source>
        <dbReference type="ARBA" id="ARBA00003932"/>
    </source>
</evidence>
<keyword evidence="4 8" id="KW-0472">Membrane</keyword>
<evidence type="ECO:0000256" key="8">
    <source>
        <dbReference type="RuleBase" id="RU363105"/>
    </source>
</evidence>
<dbReference type="AlphaFoldDB" id="W6TFT6"/>
<keyword evidence="5 8" id="KW-0564">Palmitate</keyword>
<dbReference type="EMBL" id="AZIT01000086">
    <property type="protein sequence ID" value="ETZ17185.1"/>
    <property type="molecule type" value="Genomic_DNA"/>
</dbReference>
<evidence type="ECO:0000256" key="2">
    <source>
        <dbReference type="ARBA" id="ARBA00004459"/>
    </source>
</evidence>
<accession>W6TFT6</accession>
<evidence type="ECO:0000313" key="9">
    <source>
        <dbReference type="EMBL" id="ETZ17185.1"/>
    </source>
</evidence>
<dbReference type="Pfam" id="PF00921">
    <property type="entry name" value="Lipoprotein_2"/>
    <property type="match status" value="1"/>
</dbReference>
<evidence type="ECO:0000256" key="6">
    <source>
        <dbReference type="ARBA" id="ARBA00023237"/>
    </source>
</evidence>
<comment type="caution">
    <text evidence="9">The sequence shown here is derived from an EMBL/GenBank/DDBJ whole genome shotgun (WGS) entry which is preliminary data.</text>
</comment>
<reference evidence="9 10" key="1">
    <citation type="submission" date="2013-12" db="EMBL/GenBank/DDBJ databases">
        <title>Comparative genomics of relapsing fever spirochetes.</title>
        <authorList>
            <person name="Schwan T.G."/>
            <person name="Raffel S.J."/>
            <person name="Porcella S.F."/>
        </authorList>
    </citation>
    <scope>NUCLEOTIDE SEQUENCE [LARGE SCALE GENOMIC DNA]</scope>
    <source>
        <strain evidence="9 10">CR2A</strain>
    </source>
</reference>
<dbReference type="InterPro" id="IPR000680">
    <property type="entry name" value="Borrelia_lipo"/>
</dbReference>